<dbReference type="GO" id="GO:0000160">
    <property type="term" value="P:phosphorelay signal transduction system"/>
    <property type="evidence" value="ECO:0007669"/>
    <property type="project" value="UniProtKB-KW"/>
</dbReference>
<dbReference type="Proteomes" id="UP000521199">
    <property type="component" value="Unassembled WGS sequence"/>
</dbReference>
<evidence type="ECO:0000313" key="3">
    <source>
        <dbReference type="EMBL" id="MBB5209705.1"/>
    </source>
</evidence>
<dbReference type="InterPro" id="IPR036641">
    <property type="entry name" value="HPT_dom_sf"/>
</dbReference>
<keyword evidence="1" id="KW-0902">Two-component regulatory system</keyword>
<dbReference type="RefSeq" id="WP_183962259.1">
    <property type="nucleotide sequence ID" value="NZ_JACHHP010000007.1"/>
</dbReference>
<proteinExistence type="predicted"/>
<dbReference type="EMBL" id="JACHHP010000007">
    <property type="protein sequence ID" value="MBB5209705.1"/>
    <property type="molecule type" value="Genomic_DNA"/>
</dbReference>
<dbReference type="Gene3D" id="1.20.120.160">
    <property type="entry name" value="HPT domain"/>
    <property type="match status" value="1"/>
</dbReference>
<dbReference type="AlphaFoldDB" id="A0A7W8G3C7"/>
<protein>
    <submittedName>
        <fullName evidence="3">HPt (Histidine-containing phosphotransfer) domain-containing protein</fullName>
    </submittedName>
</protein>
<evidence type="ECO:0000313" key="4">
    <source>
        <dbReference type="Proteomes" id="UP000521199"/>
    </source>
</evidence>
<comment type="caution">
    <text evidence="3">The sequence shown here is derived from an EMBL/GenBank/DDBJ whole genome shotgun (WGS) entry which is preliminary data.</text>
</comment>
<name>A0A7W8G3C7_9GAMM</name>
<dbReference type="InterPro" id="IPR008207">
    <property type="entry name" value="Sig_transdc_His_kin_Hpt_dom"/>
</dbReference>
<keyword evidence="4" id="KW-1185">Reference proteome</keyword>
<accession>A0A7W8G3C7</accession>
<dbReference type="GO" id="GO:0004672">
    <property type="term" value="F:protein kinase activity"/>
    <property type="evidence" value="ECO:0007669"/>
    <property type="project" value="UniProtKB-ARBA"/>
</dbReference>
<sequence length="111" mass="12968">MESLEQLHLSYRRSLEDKRRQLRVSWDVLCGEDVSDMQVRDMHRRLHQLCGSAGAYGFQEICDIARAMERRWVQWLAQAPSDRLPTYLLCAELAGSMMRLLDLLQDAARET</sequence>
<evidence type="ECO:0000256" key="1">
    <source>
        <dbReference type="ARBA" id="ARBA00023012"/>
    </source>
</evidence>
<feature type="domain" description="HPt" evidence="2">
    <location>
        <begin position="11"/>
        <end position="72"/>
    </location>
</feature>
<evidence type="ECO:0000259" key="2">
    <source>
        <dbReference type="Pfam" id="PF01627"/>
    </source>
</evidence>
<organism evidence="3 4">
    <name type="scientific">Chiayiivirga flava</name>
    <dbReference type="NCBI Taxonomy" id="659595"/>
    <lineage>
        <taxon>Bacteria</taxon>
        <taxon>Pseudomonadati</taxon>
        <taxon>Pseudomonadota</taxon>
        <taxon>Gammaproteobacteria</taxon>
        <taxon>Lysobacterales</taxon>
        <taxon>Lysobacteraceae</taxon>
        <taxon>Chiayiivirga</taxon>
    </lineage>
</organism>
<gene>
    <name evidence="3" type="ORF">HNQ52_003277</name>
</gene>
<reference evidence="3 4" key="1">
    <citation type="submission" date="2020-08" db="EMBL/GenBank/DDBJ databases">
        <title>Genomic Encyclopedia of Type Strains, Phase IV (KMG-IV): sequencing the most valuable type-strain genomes for metagenomic binning, comparative biology and taxonomic classification.</title>
        <authorList>
            <person name="Goeker M."/>
        </authorList>
    </citation>
    <scope>NUCLEOTIDE SEQUENCE [LARGE SCALE GENOMIC DNA]</scope>
    <source>
        <strain evidence="3 4">DSM 24163</strain>
    </source>
</reference>
<dbReference type="SUPFAM" id="SSF47226">
    <property type="entry name" value="Histidine-containing phosphotransfer domain, HPT domain"/>
    <property type="match status" value="1"/>
</dbReference>
<dbReference type="Pfam" id="PF01627">
    <property type="entry name" value="Hpt"/>
    <property type="match status" value="1"/>
</dbReference>